<proteinExistence type="predicted"/>
<evidence type="ECO:0000313" key="1">
    <source>
        <dbReference type="EMBL" id="KAF9651315.1"/>
    </source>
</evidence>
<gene>
    <name evidence="1" type="ORF">BDM02DRAFT_3091261</name>
</gene>
<accession>A0ACB6ZPI3</accession>
<dbReference type="Proteomes" id="UP000886501">
    <property type="component" value="Unassembled WGS sequence"/>
</dbReference>
<organism evidence="1 2">
    <name type="scientific">Thelephora ganbajun</name>
    <name type="common">Ganba fungus</name>
    <dbReference type="NCBI Taxonomy" id="370292"/>
    <lineage>
        <taxon>Eukaryota</taxon>
        <taxon>Fungi</taxon>
        <taxon>Dikarya</taxon>
        <taxon>Basidiomycota</taxon>
        <taxon>Agaricomycotina</taxon>
        <taxon>Agaricomycetes</taxon>
        <taxon>Thelephorales</taxon>
        <taxon>Thelephoraceae</taxon>
        <taxon>Thelephora</taxon>
    </lineage>
</organism>
<comment type="caution">
    <text evidence="1">The sequence shown here is derived from an EMBL/GenBank/DDBJ whole genome shotgun (WGS) entry which is preliminary data.</text>
</comment>
<keyword evidence="2" id="KW-1185">Reference proteome</keyword>
<name>A0ACB6ZPI3_THEGA</name>
<reference evidence="1" key="1">
    <citation type="submission" date="2019-10" db="EMBL/GenBank/DDBJ databases">
        <authorList>
            <consortium name="DOE Joint Genome Institute"/>
            <person name="Kuo A."/>
            <person name="Miyauchi S."/>
            <person name="Kiss E."/>
            <person name="Drula E."/>
            <person name="Kohler A."/>
            <person name="Sanchez-Garcia M."/>
            <person name="Andreopoulos B."/>
            <person name="Barry K.W."/>
            <person name="Bonito G."/>
            <person name="Buee M."/>
            <person name="Carver A."/>
            <person name="Chen C."/>
            <person name="Cichocki N."/>
            <person name="Clum A."/>
            <person name="Culley D."/>
            <person name="Crous P.W."/>
            <person name="Fauchery L."/>
            <person name="Girlanda M."/>
            <person name="Hayes R."/>
            <person name="Keri Z."/>
            <person name="Labutti K."/>
            <person name="Lipzen A."/>
            <person name="Lombard V."/>
            <person name="Magnuson J."/>
            <person name="Maillard F."/>
            <person name="Morin E."/>
            <person name="Murat C."/>
            <person name="Nolan M."/>
            <person name="Ohm R."/>
            <person name="Pangilinan J."/>
            <person name="Pereira M."/>
            <person name="Perotto S."/>
            <person name="Peter M."/>
            <person name="Riley R."/>
            <person name="Sitrit Y."/>
            <person name="Stielow B."/>
            <person name="Szollosi G."/>
            <person name="Zifcakova L."/>
            <person name="Stursova M."/>
            <person name="Spatafora J.W."/>
            <person name="Tedersoo L."/>
            <person name="Vaario L.-M."/>
            <person name="Yamada A."/>
            <person name="Yan M."/>
            <person name="Wang P."/>
            <person name="Xu J."/>
            <person name="Bruns T."/>
            <person name="Baldrian P."/>
            <person name="Vilgalys R."/>
            <person name="Henrissat B."/>
            <person name="Grigoriev I.V."/>
            <person name="Hibbett D."/>
            <person name="Nagy L.G."/>
            <person name="Martin F.M."/>
        </authorList>
    </citation>
    <scope>NUCLEOTIDE SEQUENCE</scope>
    <source>
        <strain evidence="1">P2</strain>
    </source>
</reference>
<protein>
    <submittedName>
        <fullName evidence="1">Uncharacterized protein</fullName>
    </submittedName>
</protein>
<sequence>MTAIRLTDLLPTNGYLLPYALSLFFASLVLTFAGAFLTLDRTRSFAPAGDVFQDKQKSISRLIASFIRGGIGGILTGFVFGIHFTTFLSLLIPSVTSSQPLKPAPYVSVWLLSSLVTSIAAGRWKYLGFISSGFCGGASIALAVSVVIHPSLLTRIALVAVFASTLGILTPLPINRLQPILLRTSTSAVGSFGLVLSIALFSHIEPWSNVWERLWVHDDIRWGSAREKGLSAGFFLFLASGVGTDWWLRFKFGENPDQKWDSYLAQYVANLPAESNRAGIFHPLASIWNKPPFKDPGLEAGTPSEASREKGVNYLRKGRRNWTGNGHGPKMKTRGNIKFRPLGDDDSTDSDTETGHVSKGDARHVNLHPWLAGADSAASTHSSTPTVLEDSVHSHTDGEKDPYKVISRTHLPTGLEGSDLPDYSDHEVDITSDSKPIRYGPDWTPRFLQNKTQLSKSQSDNAHTTPTLDQVLSGTGQRGPSQENPEDSSKRHESPRWQAFWRDVNEKIQHKEGL</sequence>
<dbReference type="EMBL" id="MU117976">
    <property type="protein sequence ID" value="KAF9651315.1"/>
    <property type="molecule type" value="Genomic_DNA"/>
</dbReference>
<reference evidence="1" key="2">
    <citation type="journal article" date="2020" name="Nat. Commun.">
        <title>Large-scale genome sequencing of mycorrhizal fungi provides insights into the early evolution of symbiotic traits.</title>
        <authorList>
            <person name="Miyauchi S."/>
            <person name="Kiss E."/>
            <person name="Kuo A."/>
            <person name="Drula E."/>
            <person name="Kohler A."/>
            <person name="Sanchez-Garcia M."/>
            <person name="Morin E."/>
            <person name="Andreopoulos B."/>
            <person name="Barry K.W."/>
            <person name="Bonito G."/>
            <person name="Buee M."/>
            <person name="Carver A."/>
            <person name="Chen C."/>
            <person name="Cichocki N."/>
            <person name="Clum A."/>
            <person name="Culley D."/>
            <person name="Crous P.W."/>
            <person name="Fauchery L."/>
            <person name="Girlanda M."/>
            <person name="Hayes R.D."/>
            <person name="Keri Z."/>
            <person name="LaButti K."/>
            <person name="Lipzen A."/>
            <person name="Lombard V."/>
            <person name="Magnuson J."/>
            <person name="Maillard F."/>
            <person name="Murat C."/>
            <person name="Nolan M."/>
            <person name="Ohm R.A."/>
            <person name="Pangilinan J."/>
            <person name="Pereira M.F."/>
            <person name="Perotto S."/>
            <person name="Peter M."/>
            <person name="Pfister S."/>
            <person name="Riley R."/>
            <person name="Sitrit Y."/>
            <person name="Stielow J.B."/>
            <person name="Szollosi G."/>
            <person name="Zifcakova L."/>
            <person name="Stursova M."/>
            <person name="Spatafora J.W."/>
            <person name="Tedersoo L."/>
            <person name="Vaario L.M."/>
            <person name="Yamada A."/>
            <person name="Yan M."/>
            <person name="Wang P."/>
            <person name="Xu J."/>
            <person name="Bruns T."/>
            <person name="Baldrian P."/>
            <person name="Vilgalys R."/>
            <person name="Dunand C."/>
            <person name="Henrissat B."/>
            <person name="Grigoriev I.V."/>
            <person name="Hibbett D."/>
            <person name="Nagy L.G."/>
            <person name="Martin F.M."/>
        </authorList>
    </citation>
    <scope>NUCLEOTIDE SEQUENCE</scope>
    <source>
        <strain evidence="1">P2</strain>
    </source>
</reference>
<evidence type="ECO:0000313" key="2">
    <source>
        <dbReference type="Proteomes" id="UP000886501"/>
    </source>
</evidence>